<dbReference type="RefSeq" id="WP_064040355.1">
    <property type="nucleotide sequence ID" value="NZ_LUUJ01000072.1"/>
</dbReference>
<protein>
    <recommendedName>
        <fullName evidence="5">RND transporter</fullName>
    </recommendedName>
</protein>
<dbReference type="OrthoDB" id="9770517at2"/>
<evidence type="ECO:0000313" key="3">
    <source>
        <dbReference type="EMBL" id="OAI16809.1"/>
    </source>
</evidence>
<dbReference type="Proteomes" id="UP000077857">
    <property type="component" value="Unassembled WGS sequence"/>
</dbReference>
<dbReference type="SUPFAM" id="SSF56954">
    <property type="entry name" value="Outer membrane efflux proteins (OEP)"/>
    <property type="match status" value="1"/>
</dbReference>
<keyword evidence="2" id="KW-1134">Transmembrane beta strand</keyword>
<evidence type="ECO:0000256" key="2">
    <source>
        <dbReference type="RuleBase" id="RU362097"/>
    </source>
</evidence>
<proteinExistence type="inferred from homology"/>
<dbReference type="GO" id="GO:0015562">
    <property type="term" value="F:efflux transmembrane transporter activity"/>
    <property type="evidence" value="ECO:0007669"/>
    <property type="project" value="InterPro"/>
</dbReference>
<keyword evidence="2" id="KW-0449">Lipoprotein</keyword>
<dbReference type="Gene3D" id="2.20.200.10">
    <property type="entry name" value="Outer membrane efflux proteins (OEP)"/>
    <property type="match status" value="1"/>
</dbReference>
<dbReference type="Gene3D" id="1.20.1600.10">
    <property type="entry name" value="Outer membrane efflux proteins (OEP)"/>
    <property type="match status" value="1"/>
</dbReference>
<dbReference type="AlphaFoldDB" id="A0A177NHW3"/>
<dbReference type="PANTHER" id="PTHR30203">
    <property type="entry name" value="OUTER MEMBRANE CATION EFFLUX PROTEIN"/>
    <property type="match status" value="1"/>
</dbReference>
<gene>
    <name evidence="3" type="ORF">A1507_11475</name>
</gene>
<comment type="caution">
    <text evidence="3">The sequence shown here is derived from an EMBL/GenBank/DDBJ whole genome shotgun (WGS) entry which is preliminary data.</text>
</comment>
<keyword evidence="2" id="KW-0732">Signal</keyword>
<dbReference type="InterPro" id="IPR003423">
    <property type="entry name" value="OMP_efflux"/>
</dbReference>
<dbReference type="NCBIfam" id="TIGR01845">
    <property type="entry name" value="outer_NodT"/>
    <property type="match status" value="1"/>
</dbReference>
<keyword evidence="2" id="KW-0564">Palmitate</keyword>
<dbReference type="GO" id="GO:0009279">
    <property type="term" value="C:cell outer membrane"/>
    <property type="evidence" value="ECO:0007669"/>
    <property type="project" value="UniProtKB-SubCell"/>
</dbReference>
<evidence type="ECO:0000313" key="4">
    <source>
        <dbReference type="Proteomes" id="UP000077857"/>
    </source>
</evidence>
<name>A0A177NHW3_9GAMM</name>
<dbReference type="InterPro" id="IPR010131">
    <property type="entry name" value="MdtP/NodT-like"/>
</dbReference>
<evidence type="ECO:0000256" key="1">
    <source>
        <dbReference type="ARBA" id="ARBA00007613"/>
    </source>
</evidence>
<dbReference type="PANTHER" id="PTHR30203:SF25">
    <property type="entry name" value="OUTER MEMBRANE PROTEIN-RELATED"/>
    <property type="match status" value="1"/>
</dbReference>
<dbReference type="Pfam" id="PF02321">
    <property type="entry name" value="OEP"/>
    <property type="match status" value="2"/>
</dbReference>
<sequence>MNPSLKLSALAQAMLAGAMLTGCAVGPDYQTPATADLPGQFANAPAPLFSADSSEVAWWKLFNDGLLEKLVEQSLHHNRDLQAAKANLAEARALYLESGLSLLPTVTSRASYNEQKRSAGSLNNRAFVPRELKLYSMGFDASWELDFFGRVRRSVEAADDQVAAEEASLRDVEVSLVGEVARNYFALRGLQHQLAVAQRNAENQAQTLEITRVKFENGRGTELDTSRAEAQLQSTRAGIPPLETAIRQAIHRLSVLSGQMPDALTTTLSAQQSLPKAPETIRIGDPAQLLRRRPDIRMAERNLAAATAQIGVATADLFPRVTFVGSISLEGNTLANMVAPGGDAYSIGPRISWAAFDLGRVYARIKAADARAEAGLAQYEQTVLNALEETENSLVAYRQELGRRADLAKAATASAKARELAQLRYQEGISDFLTVLDAEQRLLQDQSQLAQSETAAATALAAVYKALGGGWETVAEPSSASD</sequence>
<reference evidence="3 4" key="1">
    <citation type="submission" date="2016-03" db="EMBL/GenBank/DDBJ databases">
        <authorList>
            <person name="Ploux O."/>
        </authorList>
    </citation>
    <scope>NUCLEOTIDE SEQUENCE [LARGE SCALE GENOMIC DNA]</scope>
    <source>
        <strain evidence="3 4">R-45378</strain>
    </source>
</reference>
<evidence type="ECO:0008006" key="5">
    <source>
        <dbReference type="Google" id="ProtNLM"/>
    </source>
</evidence>
<feature type="chain" id="PRO_5007949226" description="RND transporter" evidence="2">
    <location>
        <begin position="25"/>
        <end position="482"/>
    </location>
</feature>
<comment type="similarity">
    <text evidence="1 2">Belongs to the outer membrane factor (OMF) (TC 1.B.17) family.</text>
</comment>
<dbReference type="PROSITE" id="PS51257">
    <property type="entry name" value="PROKAR_LIPOPROTEIN"/>
    <property type="match status" value="1"/>
</dbReference>
<organism evidence="3 4">
    <name type="scientific">Methylomonas koyamae</name>
    <dbReference type="NCBI Taxonomy" id="702114"/>
    <lineage>
        <taxon>Bacteria</taxon>
        <taxon>Pseudomonadati</taxon>
        <taxon>Pseudomonadota</taxon>
        <taxon>Gammaproteobacteria</taxon>
        <taxon>Methylococcales</taxon>
        <taxon>Methylococcaceae</taxon>
        <taxon>Methylomonas</taxon>
    </lineage>
</organism>
<keyword evidence="2" id="KW-0812">Transmembrane</keyword>
<comment type="subcellular location">
    <subcellularLocation>
        <location evidence="2">Cell outer membrane</location>
        <topology evidence="2">Lipid-anchor</topology>
    </subcellularLocation>
</comment>
<dbReference type="EMBL" id="LUUJ01000072">
    <property type="protein sequence ID" value="OAI16809.1"/>
    <property type="molecule type" value="Genomic_DNA"/>
</dbReference>
<keyword evidence="2" id="KW-0472">Membrane</keyword>
<accession>A0A177NHW3</accession>
<feature type="signal peptide" evidence="2">
    <location>
        <begin position="1"/>
        <end position="24"/>
    </location>
</feature>